<organism evidence="2 3">
    <name type="scientific">Oikopleura dioica</name>
    <name type="common">Tunicate</name>
    <dbReference type="NCBI Taxonomy" id="34765"/>
    <lineage>
        <taxon>Eukaryota</taxon>
        <taxon>Metazoa</taxon>
        <taxon>Chordata</taxon>
        <taxon>Tunicata</taxon>
        <taxon>Appendicularia</taxon>
        <taxon>Copelata</taxon>
        <taxon>Oikopleuridae</taxon>
        <taxon>Oikopleura</taxon>
    </lineage>
</organism>
<sequence length="296" mass="33719">MKETTVQKGPKSNELANVRCLECHAVGTVMKTIDGIVLFPNKVKKTLLELGGGILMPNIKKVKPTVKIANNKAKKFVEGFNQVEDNEEDGENDGFLQRSIKSFRKLRTKFASGIKNTKGEKKFELVKMMERLEKEKTKTPAKDVPERFTGFFSDEFEKDNFWKSKKRFSLHGNATMPQFAVYMLFGCIFWGTVVGITNYYSMLAARIQPTYLTNVCQAGFKNCTVTNDLDYCAHLLHECIGTGNFIQPAAIEIEERAIEPPLTFTDKENEVNQVRCKKQKFYAMFFKITPLVSVLF</sequence>
<evidence type="ECO:0000256" key="1">
    <source>
        <dbReference type="SAM" id="Phobius"/>
    </source>
</evidence>
<evidence type="ECO:0000313" key="3">
    <source>
        <dbReference type="Proteomes" id="UP001158576"/>
    </source>
</evidence>
<keyword evidence="3" id="KW-1185">Reference proteome</keyword>
<dbReference type="Proteomes" id="UP001158576">
    <property type="component" value="Chromosome PAR"/>
</dbReference>
<keyword evidence="1" id="KW-1133">Transmembrane helix</keyword>
<reference evidence="2 3" key="1">
    <citation type="submission" date="2021-04" db="EMBL/GenBank/DDBJ databases">
        <authorList>
            <person name="Bliznina A."/>
        </authorList>
    </citation>
    <scope>NUCLEOTIDE SEQUENCE [LARGE SCALE GENOMIC DNA]</scope>
</reference>
<protein>
    <submittedName>
        <fullName evidence="2">Oidioi.mRNA.OKI2018_I69.PAR.g9976.t1.cds</fullName>
    </submittedName>
</protein>
<proteinExistence type="predicted"/>
<dbReference type="EMBL" id="OU015568">
    <property type="protein sequence ID" value="CAG5081852.1"/>
    <property type="molecule type" value="Genomic_DNA"/>
</dbReference>
<name>A0ABN7RVY4_OIKDI</name>
<feature type="transmembrane region" description="Helical" evidence="1">
    <location>
        <begin position="179"/>
        <end position="200"/>
    </location>
</feature>
<keyword evidence="1" id="KW-0812">Transmembrane</keyword>
<evidence type="ECO:0000313" key="2">
    <source>
        <dbReference type="EMBL" id="CAG5081852.1"/>
    </source>
</evidence>
<accession>A0ABN7RVY4</accession>
<gene>
    <name evidence="2" type="ORF">OKIOD_LOCUS1534</name>
</gene>
<keyword evidence="1" id="KW-0472">Membrane</keyword>